<organism evidence="2 3">
    <name type="scientific">Dictyobacter aurantiacus</name>
    <dbReference type="NCBI Taxonomy" id="1936993"/>
    <lineage>
        <taxon>Bacteria</taxon>
        <taxon>Bacillati</taxon>
        <taxon>Chloroflexota</taxon>
        <taxon>Ktedonobacteria</taxon>
        <taxon>Ktedonobacterales</taxon>
        <taxon>Dictyobacteraceae</taxon>
        <taxon>Dictyobacter</taxon>
    </lineage>
</organism>
<keyword evidence="1" id="KW-1133">Transmembrane helix</keyword>
<dbReference type="OrthoDB" id="164518at2"/>
<protein>
    <submittedName>
        <fullName evidence="2">Uncharacterized protein</fullName>
    </submittedName>
</protein>
<feature type="transmembrane region" description="Helical" evidence="1">
    <location>
        <begin position="55"/>
        <end position="76"/>
    </location>
</feature>
<accession>A0A401ZEM6</accession>
<evidence type="ECO:0000313" key="2">
    <source>
        <dbReference type="EMBL" id="GCE05273.1"/>
    </source>
</evidence>
<dbReference type="AlphaFoldDB" id="A0A401ZEM6"/>
<reference evidence="3" key="1">
    <citation type="submission" date="2018-12" db="EMBL/GenBank/DDBJ databases">
        <title>Tengunoibacter tsumagoiensis gen. nov., sp. nov., Dictyobacter kobayashii sp. nov., D. alpinus sp. nov., and D. joshuensis sp. nov. and description of Dictyobacteraceae fam. nov. within the order Ktedonobacterales isolated from Tengu-no-mugimeshi.</title>
        <authorList>
            <person name="Wang C.M."/>
            <person name="Zheng Y."/>
            <person name="Sakai Y."/>
            <person name="Toyoda A."/>
            <person name="Minakuchi Y."/>
            <person name="Abe K."/>
            <person name="Yokota A."/>
            <person name="Yabe S."/>
        </authorList>
    </citation>
    <scope>NUCLEOTIDE SEQUENCE [LARGE SCALE GENOMIC DNA]</scope>
    <source>
        <strain evidence="3">S-27</strain>
    </source>
</reference>
<feature type="transmembrane region" description="Helical" evidence="1">
    <location>
        <begin position="96"/>
        <end position="116"/>
    </location>
</feature>
<dbReference type="RefSeq" id="WP_126596338.1">
    <property type="nucleotide sequence ID" value="NZ_BIFQ01000001.1"/>
</dbReference>
<dbReference type="EMBL" id="BIFQ01000001">
    <property type="protein sequence ID" value="GCE05273.1"/>
    <property type="molecule type" value="Genomic_DNA"/>
</dbReference>
<dbReference type="Proteomes" id="UP000287224">
    <property type="component" value="Unassembled WGS sequence"/>
</dbReference>
<evidence type="ECO:0000256" key="1">
    <source>
        <dbReference type="SAM" id="Phobius"/>
    </source>
</evidence>
<evidence type="ECO:0000313" key="3">
    <source>
        <dbReference type="Proteomes" id="UP000287224"/>
    </source>
</evidence>
<comment type="caution">
    <text evidence="2">The sequence shown here is derived from an EMBL/GenBank/DDBJ whole genome shotgun (WGS) entry which is preliminary data.</text>
</comment>
<gene>
    <name evidence="2" type="ORF">KDAU_26020</name>
</gene>
<keyword evidence="1" id="KW-0472">Membrane</keyword>
<name>A0A401ZEM6_9CHLR</name>
<feature type="transmembrane region" description="Helical" evidence="1">
    <location>
        <begin position="12"/>
        <end position="34"/>
    </location>
</feature>
<proteinExistence type="predicted"/>
<sequence>MDVFADPWTHQLFYFTAGAAVIISIVLAVVFGLLRIRKLRLLAEKRPAEARDYNAWLILLNYIVYALPAFICSFLLGCVPLTTSFYVGSLIGQRPFSLLPLITGGTVVGLGVACYVTTKFLYGKMTFEDSLLSSIVSETR</sequence>
<keyword evidence="3" id="KW-1185">Reference proteome</keyword>
<keyword evidence="1" id="KW-0812">Transmembrane</keyword>